<feature type="non-terminal residue" evidence="2">
    <location>
        <position position="106"/>
    </location>
</feature>
<proteinExistence type="predicted"/>
<gene>
    <name evidence="2" type="ORF">METZ01_LOCUS426317</name>
</gene>
<name>A0A382XR51_9ZZZZ</name>
<reference evidence="2" key="1">
    <citation type="submission" date="2018-05" db="EMBL/GenBank/DDBJ databases">
        <authorList>
            <person name="Lanie J.A."/>
            <person name="Ng W.-L."/>
            <person name="Kazmierczak K.M."/>
            <person name="Andrzejewski T.M."/>
            <person name="Davidsen T.M."/>
            <person name="Wayne K.J."/>
            <person name="Tettelin H."/>
            <person name="Glass J.I."/>
            <person name="Rusch D."/>
            <person name="Podicherti R."/>
            <person name="Tsui H.-C.T."/>
            <person name="Winkler M.E."/>
        </authorList>
    </citation>
    <scope>NUCLEOTIDE SEQUENCE</scope>
</reference>
<evidence type="ECO:0000313" key="2">
    <source>
        <dbReference type="EMBL" id="SVD73463.1"/>
    </source>
</evidence>
<dbReference type="EMBL" id="UINC01169761">
    <property type="protein sequence ID" value="SVD73463.1"/>
    <property type="molecule type" value="Genomic_DNA"/>
</dbReference>
<sequence>VNPILSRTHKLVIASLSALIFSAVFAACGSSEPPASIERVIDHDRIFMIDDLRISGMKASKHYDVTDLPNAVDAWYGFIQTDKGPMDIEARFYASHADAVSFGTAL</sequence>
<feature type="non-terminal residue" evidence="2">
    <location>
        <position position="1"/>
    </location>
</feature>
<organism evidence="2">
    <name type="scientific">marine metagenome</name>
    <dbReference type="NCBI Taxonomy" id="408172"/>
    <lineage>
        <taxon>unclassified sequences</taxon>
        <taxon>metagenomes</taxon>
        <taxon>ecological metagenomes</taxon>
    </lineage>
</organism>
<protein>
    <recommendedName>
        <fullName evidence="1">DUF6810 domain-containing protein</fullName>
    </recommendedName>
</protein>
<dbReference type="InterPro" id="IPR049216">
    <property type="entry name" value="DUF6810"/>
</dbReference>
<feature type="domain" description="DUF6810" evidence="1">
    <location>
        <begin position="49"/>
        <end position="105"/>
    </location>
</feature>
<dbReference type="Pfam" id="PF20650">
    <property type="entry name" value="DUF6810"/>
    <property type="match status" value="1"/>
</dbReference>
<evidence type="ECO:0000259" key="1">
    <source>
        <dbReference type="Pfam" id="PF20650"/>
    </source>
</evidence>
<accession>A0A382XR51</accession>
<dbReference type="AlphaFoldDB" id="A0A382XR51"/>